<proteinExistence type="predicted"/>
<dbReference type="SUPFAM" id="SSF54427">
    <property type="entry name" value="NTF2-like"/>
    <property type="match status" value="1"/>
</dbReference>
<name>A0AAE4FPD1_9CYAN</name>
<comment type="caution">
    <text evidence="2">The sequence shown here is derived from an EMBL/GenBank/DDBJ whole genome shotgun (WGS) entry which is preliminary data.</text>
</comment>
<gene>
    <name evidence="2" type="ORF">RIF25_02405</name>
</gene>
<feature type="domain" description="DUF4904" evidence="1">
    <location>
        <begin position="6"/>
        <end position="111"/>
    </location>
</feature>
<accession>A0AAE4FPD1</accession>
<dbReference type="Proteomes" id="UP001268256">
    <property type="component" value="Unassembled WGS sequence"/>
</dbReference>
<keyword evidence="3" id="KW-1185">Reference proteome</keyword>
<reference evidence="3" key="1">
    <citation type="submission" date="2023-07" db="EMBL/GenBank/DDBJ databases">
        <authorList>
            <person name="Luz R."/>
            <person name="Cordeiro R."/>
            <person name="Fonseca A."/>
            <person name="Goncalves V."/>
        </authorList>
    </citation>
    <scope>NUCLEOTIDE SEQUENCE [LARGE SCALE GENOMIC DNA]</scope>
    <source>
        <strain evidence="3">BACA0444</strain>
    </source>
</reference>
<sequence length="114" mass="12734">MSASPVEVVENYLTALQAKDLTKLPLAENIIFTDPLAGTLTSKAAVVAFLSHILPILQTVTIHQHLLDHHRVVTRWDAQTTLGVINILEWFEITEDKIQVAQAFFDPRAMTQTT</sequence>
<dbReference type="Gene3D" id="3.10.450.50">
    <property type="match status" value="1"/>
</dbReference>
<dbReference type="InterPro" id="IPR032710">
    <property type="entry name" value="NTF2-like_dom_sf"/>
</dbReference>
<dbReference type="AlphaFoldDB" id="A0AAE4FPD1"/>
<dbReference type="InterPro" id="IPR032596">
    <property type="entry name" value="DUF4904"/>
</dbReference>
<dbReference type="EMBL" id="JAVMIP010000002">
    <property type="protein sequence ID" value="MDS3859651.1"/>
    <property type="molecule type" value="Genomic_DNA"/>
</dbReference>
<protein>
    <submittedName>
        <fullName evidence="2">Nuclear transport factor 2 family protein</fullName>
    </submittedName>
</protein>
<dbReference type="Pfam" id="PF16247">
    <property type="entry name" value="DUF4904"/>
    <property type="match status" value="1"/>
</dbReference>
<organism evidence="2 3">
    <name type="scientific">Pseudocalidococcus azoricus BACA0444</name>
    <dbReference type="NCBI Taxonomy" id="2918990"/>
    <lineage>
        <taxon>Bacteria</taxon>
        <taxon>Bacillati</taxon>
        <taxon>Cyanobacteriota</taxon>
        <taxon>Cyanophyceae</taxon>
        <taxon>Acaryochloridales</taxon>
        <taxon>Thermosynechococcaceae</taxon>
        <taxon>Pseudocalidococcus</taxon>
        <taxon>Pseudocalidococcus azoricus</taxon>
    </lineage>
</organism>
<dbReference type="RefSeq" id="WP_322876960.1">
    <property type="nucleotide sequence ID" value="NZ_JAVMIP010000002.1"/>
</dbReference>
<evidence type="ECO:0000259" key="1">
    <source>
        <dbReference type="Pfam" id="PF16247"/>
    </source>
</evidence>
<evidence type="ECO:0000313" key="2">
    <source>
        <dbReference type="EMBL" id="MDS3859651.1"/>
    </source>
</evidence>
<evidence type="ECO:0000313" key="3">
    <source>
        <dbReference type="Proteomes" id="UP001268256"/>
    </source>
</evidence>